<dbReference type="AlphaFoldDB" id="A0A1G8S6U1"/>
<keyword evidence="2" id="KW-1185">Reference proteome</keyword>
<reference evidence="1 2" key="1">
    <citation type="submission" date="2016-10" db="EMBL/GenBank/DDBJ databases">
        <authorList>
            <person name="de Groot N.N."/>
        </authorList>
    </citation>
    <scope>NUCLEOTIDE SEQUENCE [LARGE SCALE GENOMIC DNA]</scope>
    <source>
        <strain evidence="1 2">DSM 44892</strain>
    </source>
</reference>
<sequence length="50" mass="5420">MSDRVTVRFDGSLAYVTLSRADKLNGLDLDMLDGPSTPRAQCADVGTYAR</sequence>
<dbReference type="EMBL" id="FNDN01000020">
    <property type="protein sequence ID" value="SDJ24893.1"/>
    <property type="molecule type" value="Genomic_DNA"/>
</dbReference>
<accession>A0A1G8S6U1</accession>
<evidence type="ECO:0000313" key="2">
    <source>
        <dbReference type="Proteomes" id="UP000183263"/>
    </source>
</evidence>
<gene>
    <name evidence="1" type="ORF">SAMN05444695_12010</name>
</gene>
<proteinExistence type="predicted"/>
<name>A0A1G8S6U1_9NOCA</name>
<evidence type="ECO:0000313" key="1">
    <source>
        <dbReference type="EMBL" id="SDJ24893.1"/>
    </source>
</evidence>
<evidence type="ECO:0008006" key="3">
    <source>
        <dbReference type="Google" id="ProtNLM"/>
    </source>
</evidence>
<dbReference type="Proteomes" id="UP000183263">
    <property type="component" value="Unassembled WGS sequence"/>
</dbReference>
<organism evidence="1 2">
    <name type="scientific">Rhodococcus triatomae</name>
    <dbReference type="NCBI Taxonomy" id="300028"/>
    <lineage>
        <taxon>Bacteria</taxon>
        <taxon>Bacillati</taxon>
        <taxon>Actinomycetota</taxon>
        <taxon>Actinomycetes</taxon>
        <taxon>Mycobacteriales</taxon>
        <taxon>Nocardiaceae</taxon>
        <taxon>Rhodococcus</taxon>
    </lineage>
</organism>
<protein>
    <recommendedName>
        <fullName evidence="3">Enoyl-CoA hydratase</fullName>
    </recommendedName>
</protein>